<gene>
    <name evidence="2" type="ORF">NIES267_17470</name>
</gene>
<reference evidence="2 3" key="1">
    <citation type="submission" date="2017-06" db="EMBL/GenBank/DDBJ databases">
        <title>Genome sequencing of cyanobaciteial culture collection at National Institute for Environmental Studies (NIES).</title>
        <authorList>
            <person name="Hirose Y."/>
            <person name="Shimura Y."/>
            <person name="Fujisawa T."/>
            <person name="Nakamura Y."/>
            <person name="Kawachi M."/>
        </authorList>
    </citation>
    <scope>NUCLEOTIDE SEQUENCE [LARGE SCALE GENOMIC DNA]</scope>
    <source>
        <strain evidence="2 3">NIES-267</strain>
    </source>
</reference>
<keyword evidence="1" id="KW-0472">Membrane</keyword>
<dbReference type="AlphaFoldDB" id="A0A1Z4LME4"/>
<proteinExistence type="predicted"/>
<keyword evidence="1" id="KW-1133">Transmembrane helix</keyword>
<keyword evidence="1" id="KW-0812">Transmembrane</keyword>
<feature type="transmembrane region" description="Helical" evidence="1">
    <location>
        <begin position="15"/>
        <end position="32"/>
    </location>
</feature>
<evidence type="ECO:0000256" key="1">
    <source>
        <dbReference type="SAM" id="Phobius"/>
    </source>
</evidence>
<protein>
    <submittedName>
        <fullName evidence="2">Uncharacterized protein</fullName>
    </submittedName>
</protein>
<organism evidence="2 3">
    <name type="scientific">Calothrix parasitica NIES-267</name>
    <dbReference type="NCBI Taxonomy" id="1973488"/>
    <lineage>
        <taxon>Bacteria</taxon>
        <taxon>Bacillati</taxon>
        <taxon>Cyanobacteriota</taxon>
        <taxon>Cyanophyceae</taxon>
        <taxon>Nostocales</taxon>
        <taxon>Calotrichaceae</taxon>
        <taxon>Calothrix</taxon>
    </lineage>
</organism>
<accession>A0A1Z4LME4</accession>
<evidence type="ECO:0000313" key="2">
    <source>
        <dbReference type="EMBL" id="BAY82268.1"/>
    </source>
</evidence>
<name>A0A1Z4LME4_9CYAN</name>
<dbReference type="EMBL" id="AP018227">
    <property type="protein sequence ID" value="BAY82268.1"/>
    <property type="molecule type" value="Genomic_DNA"/>
</dbReference>
<dbReference type="Proteomes" id="UP000218418">
    <property type="component" value="Chromosome"/>
</dbReference>
<sequence>MTNQTQNRFHWSPKIIFTIAFFGFLFGLYFIFNRKPAATPGLMSVSEISREKEDLVGKFVTIRSKHIEKLGSTSFAVKKRRFLIQSQPVVIINASGKIFELPNNKDTEVQVTGTVRKLDIPKLEKEFNLRLQDKVYQDFKDGTAIVAQHIALAPEVNDIADNPTKYYNRTLALTGEIENIKNPKMFTLDEDNLLGQQDLLVLNPTPAMAVNSGQTVAVTGVVRPFRLAELEKNYKLTWTSALKKEMELKYKERPVLIADTVYPSRVSVVD</sequence>
<keyword evidence="3" id="KW-1185">Reference proteome</keyword>
<evidence type="ECO:0000313" key="3">
    <source>
        <dbReference type="Proteomes" id="UP000218418"/>
    </source>
</evidence>
<dbReference type="OrthoDB" id="467381at2"/>